<protein>
    <submittedName>
        <fullName evidence="2">Uncharacterized protein</fullName>
    </submittedName>
</protein>
<dbReference type="AlphaFoldDB" id="A0A7G7MGF2"/>
<evidence type="ECO:0000256" key="1">
    <source>
        <dbReference type="SAM" id="MobiDB-lite"/>
    </source>
</evidence>
<reference evidence="2 3" key="1">
    <citation type="submission" date="2020-08" db="EMBL/GenBank/DDBJ databases">
        <authorList>
            <person name="Mo P."/>
        </authorList>
    </citation>
    <scope>NUCLEOTIDE SEQUENCE [LARGE SCALE GENOMIC DNA]</scope>
    <source>
        <strain evidence="2 3">CGMCC 4.1532</strain>
    </source>
</reference>
<feature type="region of interest" description="Disordered" evidence="1">
    <location>
        <begin position="23"/>
        <end position="46"/>
    </location>
</feature>
<gene>
    <name evidence="2" type="ORF">H6H00_27840</name>
</gene>
<dbReference type="RefSeq" id="WP_185718615.1">
    <property type="nucleotide sequence ID" value="NZ_BAAAWI010000001.1"/>
</dbReference>
<dbReference type="EMBL" id="CP060131">
    <property type="protein sequence ID" value="QNG51863.1"/>
    <property type="molecule type" value="Genomic_DNA"/>
</dbReference>
<proteinExistence type="predicted"/>
<evidence type="ECO:0000313" key="3">
    <source>
        <dbReference type="Proteomes" id="UP000515728"/>
    </source>
</evidence>
<keyword evidence="3" id="KW-1185">Reference proteome</keyword>
<name>A0A7G7MGF2_9PSEU</name>
<dbReference type="KEGG" id="ppel:H6H00_27840"/>
<accession>A0A7G7MGF2</accession>
<evidence type="ECO:0000313" key="2">
    <source>
        <dbReference type="EMBL" id="QNG51863.1"/>
    </source>
</evidence>
<organism evidence="2 3">
    <name type="scientific">Pseudonocardia petroleophila</name>
    <dbReference type="NCBI Taxonomy" id="37331"/>
    <lineage>
        <taxon>Bacteria</taxon>
        <taxon>Bacillati</taxon>
        <taxon>Actinomycetota</taxon>
        <taxon>Actinomycetes</taxon>
        <taxon>Pseudonocardiales</taxon>
        <taxon>Pseudonocardiaceae</taxon>
        <taxon>Pseudonocardia</taxon>
    </lineage>
</organism>
<dbReference type="Proteomes" id="UP000515728">
    <property type="component" value="Chromosome"/>
</dbReference>
<sequence length="46" mass="4539">MRRIARSIVLLAAAAGLVLGGLGEPLKPRGPSHGGGSTTNGNTAWG</sequence>